<dbReference type="SUPFAM" id="SSF55785">
    <property type="entry name" value="PYP-like sensor domain (PAS domain)"/>
    <property type="match status" value="1"/>
</dbReference>
<evidence type="ECO:0000256" key="11">
    <source>
        <dbReference type="ARBA" id="ARBA00022989"/>
    </source>
</evidence>
<evidence type="ECO:0000256" key="10">
    <source>
        <dbReference type="ARBA" id="ARBA00022840"/>
    </source>
</evidence>
<keyword evidence="8" id="KW-0547">Nucleotide-binding</keyword>
<proteinExistence type="predicted"/>
<evidence type="ECO:0000256" key="9">
    <source>
        <dbReference type="ARBA" id="ARBA00022777"/>
    </source>
</evidence>
<dbReference type="InterPro" id="IPR003594">
    <property type="entry name" value="HATPase_dom"/>
</dbReference>
<keyword evidence="5" id="KW-0597">Phosphoprotein</keyword>
<keyword evidence="13 14" id="KW-0472">Membrane</keyword>
<accession>A0ABP5BSQ0</accession>
<keyword evidence="6" id="KW-0808">Transferase</keyword>
<evidence type="ECO:0000313" key="17">
    <source>
        <dbReference type="Proteomes" id="UP001501116"/>
    </source>
</evidence>
<dbReference type="PANTHER" id="PTHR44936:SF10">
    <property type="entry name" value="SENSOR PROTEIN RSTB"/>
    <property type="match status" value="1"/>
</dbReference>
<evidence type="ECO:0000259" key="15">
    <source>
        <dbReference type="PROSITE" id="PS50109"/>
    </source>
</evidence>
<evidence type="ECO:0000256" key="14">
    <source>
        <dbReference type="SAM" id="Phobius"/>
    </source>
</evidence>
<dbReference type="SMART" id="SM00387">
    <property type="entry name" value="HATPase_c"/>
    <property type="match status" value="1"/>
</dbReference>
<feature type="transmembrane region" description="Helical" evidence="14">
    <location>
        <begin position="20"/>
        <end position="40"/>
    </location>
</feature>
<name>A0ABP5BSQ0_9PSEU</name>
<comment type="subcellular location">
    <subcellularLocation>
        <location evidence="2">Cell membrane</location>
        <topology evidence="2">Multi-pass membrane protein</topology>
    </subcellularLocation>
</comment>
<evidence type="ECO:0000256" key="7">
    <source>
        <dbReference type="ARBA" id="ARBA00022692"/>
    </source>
</evidence>
<dbReference type="SUPFAM" id="SSF55874">
    <property type="entry name" value="ATPase domain of HSP90 chaperone/DNA topoisomerase II/histidine kinase"/>
    <property type="match status" value="1"/>
</dbReference>
<evidence type="ECO:0000256" key="13">
    <source>
        <dbReference type="ARBA" id="ARBA00023136"/>
    </source>
</evidence>
<reference evidence="17" key="1">
    <citation type="journal article" date="2019" name="Int. J. Syst. Evol. Microbiol.">
        <title>The Global Catalogue of Microorganisms (GCM) 10K type strain sequencing project: providing services to taxonomists for standard genome sequencing and annotation.</title>
        <authorList>
            <consortium name="The Broad Institute Genomics Platform"/>
            <consortium name="The Broad Institute Genome Sequencing Center for Infectious Disease"/>
            <person name="Wu L."/>
            <person name="Ma J."/>
        </authorList>
    </citation>
    <scope>NUCLEOTIDE SEQUENCE [LARGE SCALE GENOMIC DNA]</scope>
    <source>
        <strain evidence="17">JCM 14545</strain>
    </source>
</reference>
<dbReference type="InterPro" id="IPR000014">
    <property type="entry name" value="PAS"/>
</dbReference>
<keyword evidence="12" id="KW-0902">Two-component regulatory system</keyword>
<dbReference type="InterPro" id="IPR050980">
    <property type="entry name" value="2C_sensor_his_kinase"/>
</dbReference>
<evidence type="ECO:0000256" key="2">
    <source>
        <dbReference type="ARBA" id="ARBA00004651"/>
    </source>
</evidence>
<dbReference type="Gene3D" id="3.30.450.20">
    <property type="entry name" value="PAS domain"/>
    <property type="match status" value="2"/>
</dbReference>
<dbReference type="Pfam" id="PF13188">
    <property type="entry name" value="PAS_8"/>
    <property type="match status" value="1"/>
</dbReference>
<organism evidence="16 17">
    <name type="scientific">Amycolatopsis minnesotensis</name>
    <dbReference type="NCBI Taxonomy" id="337894"/>
    <lineage>
        <taxon>Bacteria</taxon>
        <taxon>Bacillati</taxon>
        <taxon>Actinomycetota</taxon>
        <taxon>Actinomycetes</taxon>
        <taxon>Pseudonocardiales</taxon>
        <taxon>Pseudonocardiaceae</taxon>
        <taxon>Amycolatopsis</taxon>
    </lineage>
</organism>
<dbReference type="Proteomes" id="UP001501116">
    <property type="component" value="Unassembled WGS sequence"/>
</dbReference>
<comment type="catalytic activity">
    <reaction evidence="1">
        <text>ATP + protein L-histidine = ADP + protein N-phospho-L-histidine.</text>
        <dbReference type="EC" id="2.7.13.3"/>
    </reaction>
</comment>
<dbReference type="InterPro" id="IPR036890">
    <property type="entry name" value="HATPase_C_sf"/>
</dbReference>
<dbReference type="Pfam" id="PF02518">
    <property type="entry name" value="HATPase_c"/>
    <property type="match status" value="1"/>
</dbReference>
<feature type="transmembrane region" description="Helical" evidence="14">
    <location>
        <begin position="180"/>
        <end position="198"/>
    </location>
</feature>
<evidence type="ECO:0000256" key="1">
    <source>
        <dbReference type="ARBA" id="ARBA00000085"/>
    </source>
</evidence>
<evidence type="ECO:0000256" key="3">
    <source>
        <dbReference type="ARBA" id="ARBA00012438"/>
    </source>
</evidence>
<feature type="domain" description="Histidine kinase" evidence="15">
    <location>
        <begin position="317"/>
        <end position="531"/>
    </location>
</feature>
<dbReference type="InterPro" id="IPR029151">
    <property type="entry name" value="Sensor-like_sf"/>
</dbReference>
<keyword evidence="11 14" id="KW-1133">Transmembrane helix</keyword>
<evidence type="ECO:0000313" key="16">
    <source>
        <dbReference type="EMBL" id="GAA1951762.1"/>
    </source>
</evidence>
<dbReference type="Gene3D" id="3.30.565.10">
    <property type="entry name" value="Histidine kinase-like ATPase, C-terminal domain"/>
    <property type="match status" value="1"/>
</dbReference>
<dbReference type="EC" id="2.7.13.3" evidence="3"/>
<dbReference type="SUPFAM" id="SSF103190">
    <property type="entry name" value="Sensory domain-like"/>
    <property type="match status" value="1"/>
</dbReference>
<keyword evidence="17" id="KW-1185">Reference proteome</keyword>
<evidence type="ECO:0000256" key="12">
    <source>
        <dbReference type="ARBA" id="ARBA00023012"/>
    </source>
</evidence>
<dbReference type="Pfam" id="PF17203">
    <property type="entry name" value="sCache_3_2"/>
    <property type="match status" value="1"/>
</dbReference>
<evidence type="ECO:0000256" key="4">
    <source>
        <dbReference type="ARBA" id="ARBA00022475"/>
    </source>
</evidence>
<keyword evidence="9 16" id="KW-0418">Kinase</keyword>
<comment type="caution">
    <text evidence="16">The sequence shown here is derived from an EMBL/GenBank/DDBJ whole genome shotgun (WGS) entry which is preliminary data.</text>
</comment>
<dbReference type="InterPro" id="IPR004358">
    <property type="entry name" value="Sig_transdc_His_kin-like_C"/>
</dbReference>
<dbReference type="RefSeq" id="WP_344416107.1">
    <property type="nucleotide sequence ID" value="NZ_BAAANN010000006.1"/>
</dbReference>
<evidence type="ECO:0000256" key="6">
    <source>
        <dbReference type="ARBA" id="ARBA00022679"/>
    </source>
</evidence>
<dbReference type="PROSITE" id="PS50109">
    <property type="entry name" value="HIS_KIN"/>
    <property type="match status" value="1"/>
</dbReference>
<keyword evidence="4" id="KW-1003">Cell membrane</keyword>
<evidence type="ECO:0000256" key="8">
    <source>
        <dbReference type="ARBA" id="ARBA00022741"/>
    </source>
</evidence>
<dbReference type="InterPro" id="IPR035965">
    <property type="entry name" value="PAS-like_dom_sf"/>
</dbReference>
<gene>
    <name evidence="16" type="ORF">GCM10009754_20820</name>
</gene>
<dbReference type="GO" id="GO:0016301">
    <property type="term" value="F:kinase activity"/>
    <property type="evidence" value="ECO:0007669"/>
    <property type="project" value="UniProtKB-KW"/>
</dbReference>
<keyword evidence="10" id="KW-0067">ATP-binding</keyword>
<sequence>MTVKSRRSRGRRFSLAGQLLVVQTAGVAVLVAVGFALAYFDARTAVTDRSRDEATTVAATIADTPSVLSALSTEDPSRALQPFAEQVRADTGVDFVTIMNTGGIRYTHPTPSLIGRRFAGNIEEALRGKVFTETYLGTLGESVRAVVPVFDQDHRVVALVSAGITIKAIAQELGERLPPLVIVASAVLLVGIGGSLLVSRRLRRQTRGFAPAELSGMFGYYEAILHTVREGLVLVDAGGTVVLCNHAGRELLGLDEDPAGSAVEGLGLAEPLARSLVSGPRTDEIHVTETRVLVVNTEPVRSDGRERGTVVTLRDHTELQALTGELTTIRGLAESLRSQAHESANRLHTVVSLVEMGRPVDAVEFATEELAVAQHLTDRVLGAVEEPVLAALLLGKAAEAAERGADLELTPDSTVEATVAIPSRDLVTVLGNLVDNAIDAAIETAAKRRPRVTVTVRPDGGSLLMRVSDTGDGVPPDAAGAVFRRGWTTKPGGGEVGHGLGLALAAQVVRRHRGTIEVDGAVFTVRLPGEGSAG</sequence>
<dbReference type="PRINTS" id="PR00344">
    <property type="entry name" value="BCTRLSENSOR"/>
</dbReference>
<protein>
    <recommendedName>
        <fullName evidence="3">histidine kinase</fullName>
        <ecNumber evidence="3">2.7.13.3</ecNumber>
    </recommendedName>
</protein>
<dbReference type="InterPro" id="IPR033463">
    <property type="entry name" value="sCache_3"/>
</dbReference>
<keyword evidence="7 14" id="KW-0812">Transmembrane</keyword>
<dbReference type="PANTHER" id="PTHR44936">
    <property type="entry name" value="SENSOR PROTEIN CREC"/>
    <property type="match status" value="1"/>
</dbReference>
<dbReference type="EMBL" id="BAAANN010000006">
    <property type="protein sequence ID" value="GAA1951762.1"/>
    <property type="molecule type" value="Genomic_DNA"/>
</dbReference>
<dbReference type="InterPro" id="IPR005467">
    <property type="entry name" value="His_kinase_dom"/>
</dbReference>
<evidence type="ECO:0000256" key="5">
    <source>
        <dbReference type="ARBA" id="ARBA00022553"/>
    </source>
</evidence>